<accession>A0A1J4KM92</accession>
<dbReference type="GO" id="GO:0004694">
    <property type="term" value="F:eukaryotic translation initiation factor 2alpha kinase activity"/>
    <property type="evidence" value="ECO:0007669"/>
    <property type="project" value="TreeGrafter"/>
</dbReference>
<evidence type="ECO:0000259" key="13">
    <source>
        <dbReference type="PROSITE" id="PS50011"/>
    </source>
</evidence>
<dbReference type="InterPro" id="IPR016135">
    <property type="entry name" value="UBQ-conjugating_enzyme/RWD"/>
</dbReference>
<evidence type="ECO:0000256" key="1">
    <source>
        <dbReference type="ARBA" id="ARBA00012513"/>
    </source>
</evidence>
<proteinExistence type="inferred from homology"/>
<keyword evidence="4 11" id="KW-0547">Nucleotide-binding</keyword>
<dbReference type="PROSITE" id="PS50011">
    <property type="entry name" value="PROTEIN_KINASE_DOM"/>
    <property type="match status" value="1"/>
</dbReference>
<organism evidence="15 16">
    <name type="scientific">Tritrichomonas foetus</name>
    <dbReference type="NCBI Taxonomy" id="1144522"/>
    <lineage>
        <taxon>Eukaryota</taxon>
        <taxon>Metamonada</taxon>
        <taxon>Parabasalia</taxon>
        <taxon>Tritrichomonadida</taxon>
        <taxon>Tritrichomonadidae</taxon>
        <taxon>Tritrichomonas</taxon>
    </lineage>
</organism>
<name>A0A1J4KM92_9EUKA</name>
<dbReference type="EMBL" id="MLAK01000563">
    <property type="protein sequence ID" value="OHT12431.1"/>
    <property type="molecule type" value="Genomic_DNA"/>
</dbReference>
<evidence type="ECO:0000313" key="16">
    <source>
        <dbReference type="Proteomes" id="UP000179807"/>
    </source>
</evidence>
<dbReference type="GeneID" id="94834438"/>
<dbReference type="PANTHER" id="PTHR11042:SF160">
    <property type="entry name" value="EUKARYOTIC TRANSLATION INITIATION FACTOR 2-ALPHA KINASE 1"/>
    <property type="match status" value="1"/>
</dbReference>
<keyword evidence="7" id="KW-0652">Protein synthesis inhibitor</keyword>
<feature type="binding site" evidence="11">
    <location>
        <position position="262"/>
    </location>
    <ligand>
        <name>ATP</name>
        <dbReference type="ChEBI" id="CHEBI:30616"/>
    </ligand>
</feature>
<dbReference type="Proteomes" id="UP000179807">
    <property type="component" value="Unassembled WGS sequence"/>
</dbReference>
<dbReference type="InterPro" id="IPR017441">
    <property type="entry name" value="Protein_kinase_ATP_BS"/>
</dbReference>
<evidence type="ECO:0000256" key="10">
    <source>
        <dbReference type="ARBA" id="ARBA00048977"/>
    </source>
</evidence>
<dbReference type="InterPro" id="IPR050339">
    <property type="entry name" value="CC_SR_Kinase"/>
</dbReference>
<dbReference type="Gene3D" id="3.10.110.10">
    <property type="entry name" value="Ubiquitin Conjugating Enzyme"/>
    <property type="match status" value="1"/>
</dbReference>
<reference evidence="15" key="1">
    <citation type="submission" date="2016-10" db="EMBL/GenBank/DDBJ databases">
        <authorList>
            <person name="Benchimol M."/>
            <person name="Almeida L.G."/>
            <person name="Vasconcelos A.T."/>
            <person name="Perreira-Neves A."/>
            <person name="Rosa I.A."/>
            <person name="Tasca T."/>
            <person name="Bogo M.R."/>
            <person name="de Souza W."/>
        </authorList>
    </citation>
    <scope>NUCLEOTIDE SEQUENCE [LARGE SCALE GENOMIC DNA]</scope>
    <source>
        <strain evidence="15">K</strain>
    </source>
</reference>
<keyword evidence="5" id="KW-0418">Kinase</keyword>
<evidence type="ECO:0000256" key="7">
    <source>
        <dbReference type="ARBA" id="ARBA00023193"/>
    </source>
</evidence>
<evidence type="ECO:0000256" key="11">
    <source>
        <dbReference type="PROSITE-ProRule" id="PRU10141"/>
    </source>
</evidence>
<dbReference type="GO" id="GO:0005634">
    <property type="term" value="C:nucleus"/>
    <property type="evidence" value="ECO:0007669"/>
    <property type="project" value="TreeGrafter"/>
</dbReference>
<feature type="domain" description="Protein kinase" evidence="13">
    <location>
        <begin position="233"/>
        <end position="625"/>
    </location>
</feature>
<feature type="compositionally biased region" description="Acidic residues" evidence="12">
    <location>
        <begin position="695"/>
        <end position="706"/>
    </location>
</feature>
<dbReference type="SMART" id="SM00591">
    <property type="entry name" value="RWD"/>
    <property type="match status" value="1"/>
</dbReference>
<keyword evidence="3" id="KW-0808">Transferase</keyword>
<feature type="compositionally biased region" description="Acidic residues" evidence="12">
    <location>
        <begin position="405"/>
        <end position="415"/>
    </location>
</feature>
<dbReference type="Gene3D" id="1.10.510.10">
    <property type="entry name" value="Transferase(Phosphotransferase) domain 1"/>
    <property type="match status" value="1"/>
</dbReference>
<dbReference type="Pfam" id="PF05773">
    <property type="entry name" value="RWD"/>
    <property type="match status" value="1"/>
</dbReference>
<evidence type="ECO:0000256" key="5">
    <source>
        <dbReference type="ARBA" id="ARBA00022777"/>
    </source>
</evidence>
<dbReference type="RefSeq" id="XP_068365567.1">
    <property type="nucleotide sequence ID" value="XM_068499734.1"/>
</dbReference>
<comment type="catalytic activity">
    <reaction evidence="10">
        <text>L-seryl-[protein] + ATP = O-phospho-L-seryl-[protein] + ADP + H(+)</text>
        <dbReference type="Rhea" id="RHEA:17989"/>
        <dbReference type="Rhea" id="RHEA-COMP:9863"/>
        <dbReference type="Rhea" id="RHEA-COMP:11604"/>
        <dbReference type="ChEBI" id="CHEBI:15378"/>
        <dbReference type="ChEBI" id="CHEBI:29999"/>
        <dbReference type="ChEBI" id="CHEBI:30616"/>
        <dbReference type="ChEBI" id="CHEBI:83421"/>
        <dbReference type="ChEBI" id="CHEBI:456216"/>
        <dbReference type="EC" id="2.7.11.1"/>
    </reaction>
    <physiologicalReaction direction="left-to-right" evidence="10">
        <dbReference type="Rhea" id="RHEA:17990"/>
    </physiologicalReaction>
</comment>
<evidence type="ECO:0000256" key="6">
    <source>
        <dbReference type="ARBA" id="ARBA00022840"/>
    </source>
</evidence>
<feature type="region of interest" description="Disordered" evidence="12">
    <location>
        <begin position="670"/>
        <end position="717"/>
    </location>
</feature>
<sequence>MNEALEQELSILQTIVGEENVVKLSNTSIQLTINSPSTNIKIEFSFPADYPQSPPSFELTDSGSLLPLQEENLTDQIEEHFQLMSGFPTLIPLVLRIDTILRTRFVFPIVSPNTNRKTRRFSRKDINPISTVLFPADDLKNDSYLAFFFYKAIQQHKNSDQTFLQCLDNLRALGLLKSDDDQENYEKELQKIIDFISNNQSIPTPIRDILLSKSNSAQPSTSTAGQARFFKLFTVADTLGRGGYGSVIKARYKFDDAIYAVKCIPIDDEDAASDLNRECKILSCIHHRYIVRYYFAWIDHVTEEAAQEIRRTFHFDEDDNLYDTFTSAIAQHSSTTCIWNDVTQPFSHSSPSESFSENDDDDDDVMFGPGSFSYHNNDTPDFGEVTFHDDVNFGNNNSESTGFSDFEEEEEEEEEAFSKKKSQNQTSFLFMQMEYCPGRSLDELFRDDSFFQDTNKQWKITREILEGLQYLHKQGIIHRDMKPSNIFIDENGNAKIGDFGLSRKAAVSGNEVKNDNLDGQTHISEEAGSGIQGSFPYTAPEVLKGGDYGTSSDMYSFGVILFEIWCQFSTMSERARILKQLTDDHQLPAAWLAQYPNVAQMVQLLIKPSPDKRPSASYLLQSKLIPSVNVELTNEDISDLLRAIKSGTIQTSTSATTVLDALFSETRKSKFAETESENNQKHPTKEQSNSKSDIETDDQIETESDDETCHKNDLNVNNNEMESKTREIEIETLIVPPFMKQTRLYGASVFSSPMIEPLTLDQTKTIPVLRKNGSLYALQGSTYHFMMKEIMKNNIRSARFSQFTQIITKFNLSPVEMCMSFDIITDESASDPNNWTDLLECFQFAVDYIKSVMPEDKIRISAIISSSDMALSVCESTKNSVSLKTIRRYANCEKIDSNIKKMLDVFQDLKFDMIPDDVNGKEACDDFIIALKSLGLIDSWSFELLGKSISDFCGISCQIFVNGQKFAVVGQMYDTFYHKLKTFDYSIKNFPTPTITSCRIDFNSMKMICRDLHFEKIRVYILPTTIDFDHVGEDFLNMSSDTKQEKQWSDCFDSAIDLANHMREQRFDVHIAKVNREFIYNQKIQKELAKGNDVVVVANCRETFISKIFIDHEDDQVIAALKSWAKSVRIYCPGKFPRKE</sequence>
<dbReference type="PROSITE" id="PS00108">
    <property type="entry name" value="PROTEIN_KINASE_ST"/>
    <property type="match status" value="1"/>
</dbReference>
<dbReference type="PROSITE" id="PS00107">
    <property type="entry name" value="PROTEIN_KINASE_ATP"/>
    <property type="match status" value="1"/>
</dbReference>
<dbReference type="Gene3D" id="3.30.200.20">
    <property type="entry name" value="Phosphorylase Kinase, domain 1"/>
    <property type="match status" value="1"/>
</dbReference>
<comment type="similarity">
    <text evidence="8">Belongs to the protein kinase superfamily. Ser/Thr protein kinase family. GCN2 subfamily.</text>
</comment>
<dbReference type="InterPro" id="IPR006575">
    <property type="entry name" value="RWD_dom"/>
</dbReference>
<dbReference type="EC" id="2.7.11.1" evidence="1"/>
<comment type="caution">
    <text evidence="15">The sequence shown here is derived from an EMBL/GenBank/DDBJ whole genome shotgun (WGS) entry which is preliminary data.</text>
</comment>
<protein>
    <recommendedName>
        <fullName evidence="1">non-specific serine/threonine protein kinase</fullName>
        <ecNumber evidence="1">2.7.11.1</ecNumber>
    </recommendedName>
</protein>
<dbReference type="GO" id="GO:0017148">
    <property type="term" value="P:negative regulation of translation"/>
    <property type="evidence" value="ECO:0007669"/>
    <property type="project" value="UniProtKB-KW"/>
</dbReference>
<feature type="compositionally biased region" description="Basic and acidic residues" evidence="12">
    <location>
        <begin position="670"/>
        <end position="685"/>
    </location>
</feature>
<evidence type="ECO:0000256" key="2">
    <source>
        <dbReference type="ARBA" id="ARBA00022527"/>
    </source>
</evidence>
<evidence type="ECO:0000259" key="14">
    <source>
        <dbReference type="PROSITE" id="PS50908"/>
    </source>
</evidence>
<keyword evidence="6 11" id="KW-0067">ATP-binding</keyword>
<dbReference type="VEuPathDB" id="TrichDB:TRFO_17696"/>
<dbReference type="OrthoDB" id="1405469at2759"/>
<dbReference type="AlphaFoldDB" id="A0A1J4KM92"/>
<feature type="domain" description="RWD" evidence="14">
    <location>
        <begin position="7"/>
        <end position="104"/>
    </location>
</feature>
<dbReference type="GO" id="GO:0005737">
    <property type="term" value="C:cytoplasm"/>
    <property type="evidence" value="ECO:0007669"/>
    <property type="project" value="TreeGrafter"/>
</dbReference>
<dbReference type="InterPro" id="IPR000719">
    <property type="entry name" value="Prot_kinase_dom"/>
</dbReference>
<evidence type="ECO:0000256" key="8">
    <source>
        <dbReference type="ARBA" id="ARBA00037982"/>
    </source>
</evidence>
<dbReference type="SUPFAM" id="SSF56112">
    <property type="entry name" value="Protein kinase-like (PK-like)"/>
    <property type="match status" value="1"/>
</dbReference>
<keyword evidence="16" id="KW-1185">Reference proteome</keyword>
<dbReference type="SUPFAM" id="SSF54495">
    <property type="entry name" value="UBC-like"/>
    <property type="match status" value="1"/>
</dbReference>
<evidence type="ECO:0000256" key="4">
    <source>
        <dbReference type="ARBA" id="ARBA00022741"/>
    </source>
</evidence>
<dbReference type="SMART" id="SM00220">
    <property type="entry name" value="S_TKc"/>
    <property type="match status" value="1"/>
</dbReference>
<dbReference type="GO" id="GO:0005524">
    <property type="term" value="F:ATP binding"/>
    <property type="evidence" value="ECO:0007669"/>
    <property type="project" value="UniProtKB-UniRule"/>
</dbReference>
<evidence type="ECO:0000256" key="9">
    <source>
        <dbReference type="ARBA" id="ARBA00048659"/>
    </source>
</evidence>
<keyword evidence="2" id="KW-0723">Serine/threonine-protein kinase</keyword>
<dbReference type="PROSITE" id="PS50908">
    <property type="entry name" value="RWD"/>
    <property type="match status" value="1"/>
</dbReference>
<dbReference type="PANTHER" id="PTHR11042">
    <property type="entry name" value="EUKARYOTIC TRANSLATION INITIATION FACTOR 2-ALPHA KINASE EIF2-ALPHA KINASE -RELATED"/>
    <property type="match status" value="1"/>
</dbReference>
<gene>
    <name evidence="15" type="ORF">TRFO_17696</name>
</gene>
<evidence type="ECO:0000313" key="15">
    <source>
        <dbReference type="EMBL" id="OHT12431.1"/>
    </source>
</evidence>
<dbReference type="Pfam" id="PF00069">
    <property type="entry name" value="Pkinase"/>
    <property type="match status" value="2"/>
</dbReference>
<comment type="catalytic activity">
    <reaction evidence="9">
        <text>L-threonyl-[protein] + ATP = O-phospho-L-threonyl-[protein] + ADP + H(+)</text>
        <dbReference type="Rhea" id="RHEA:46608"/>
        <dbReference type="Rhea" id="RHEA-COMP:11060"/>
        <dbReference type="Rhea" id="RHEA-COMP:11605"/>
        <dbReference type="ChEBI" id="CHEBI:15378"/>
        <dbReference type="ChEBI" id="CHEBI:30013"/>
        <dbReference type="ChEBI" id="CHEBI:30616"/>
        <dbReference type="ChEBI" id="CHEBI:61977"/>
        <dbReference type="ChEBI" id="CHEBI:456216"/>
        <dbReference type="EC" id="2.7.11.1"/>
    </reaction>
    <physiologicalReaction direction="left-to-right" evidence="9">
        <dbReference type="Rhea" id="RHEA:46609"/>
    </physiologicalReaction>
</comment>
<evidence type="ECO:0000256" key="12">
    <source>
        <dbReference type="SAM" id="MobiDB-lite"/>
    </source>
</evidence>
<feature type="region of interest" description="Disordered" evidence="12">
    <location>
        <begin position="397"/>
        <end position="421"/>
    </location>
</feature>
<evidence type="ECO:0000256" key="3">
    <source>
        <dbReference type="ARBA" id="ARBA00022679"/>
    </source>
</evidence>
<dbReference type="InterPro" id="IPR008271">
    <property type="entry name" value="Ser/Thr_kinase_AS"/>
</dbReference>
<dbReference type="InterPro" id="IPR011009">
    <property type="entry name" value="Kinase-like_dom_sf"/>
</dbReference>